<evidence type="ECO:0000313" key="4">
    <source>
        <dbReference type="Proteomes" id="UP000274822"/>
    </source>
</evidence>
<protein>
    <submittedName>
        <fullName evidence="3">Uncharacterized protein</fullName>
    </submittedName>
</protein>
<feature type="region of interest" description="Disordered" evidence="1">
    <location>
        <begin position="144"/>
        <end position="171"/>
    </location>
</feature>
<feature type="transmembrane region" description="Helical" evidence="2">
    <location>
        <begin position="52"/>
        <end position="69"/>
    </location>
</feature>
<feature type="compositionally biased region" description="Basic and acidic residues" evidence="1">
    <location>
        <begin position="148"/>
        <end position="164"/>
    </location>
</feature>
<dbReference type="Proteomes" id="UP000274822">
    <property type="component" value="Unassembled WGS sequence"/>
</dbReference>
<evidence type="ECO:0000256" key="1">
    <source>
        <dbReference type="SAM" id="MobiDB-lite"/>
    </source>
</evidence>
<keyword evidence="2" id="KW-1133">Transmembrane helix</keyword>
<name>A0A433QN06_9FUNG</name>
<accession>A0A433QN06</accession>
<sequence length="171" mass="19363">KRVKRIEASIYLKYEGYKRDNFNGDITRIFLTANHLQTLQVKEQATMRTTTALLLVTALLALLALQSAAQSDEGKLGIATRFRYTLLACSRTARSSTRAWAATNPLFSFLVGQWDCCTGFFVVTIDVEFRLDLASSLVFMHTRHSRNSRMEPRPEGHVHRRGEETYDTGAS</sequence>
<organism evidence="3 4">
    <name type="scientific">Jimgerdemannia flammicorona</name>
    <dbReference type="NCBI Taxonomy" id="994334"/>
    <lineage>
        <taxon>Eukaryota</taxon>
        <taxon>Fungi</taxon>
        <taxon>Fungi incertae sedis</taxon>
        <taxon>Mucoromycota</taxon>
        <taxon>Mucoromycotina</taxon>
        <taxon>Endogonomycetes</taxon>
        <taxon>Endogonales</taxon>
        <taxon>Endogonaceae</taxon>
        <taxon>Jimgerdemannia</taxon>
    </lineage>
</organism>
<feature type="non-terminal residue" evidence="3">
    <location>
        <position position="1"/>
    </location>
</feature>
<keyword evidence="4" id="KW-1185">Reference proteome</keyword>
<feature type="non-terminal residue" evidence="3">
    <location>
        <position position="171"/>
    </location>
</feature>
<gene>
    <name evidence="3" type="ORF">BC938DRAFT_478339</name>
</gene>
<evidence type="ECO:0000256" key="2">
    <source>
        <dbReference type="SAM" id="Phobius"/>
    </source>
</evidence>
<dbReference type="EMBL" id="RBNJ01003218">
    <property type="protein sequence ID" value="RUS31161.1"/>
    <property type="molecule type" value="Genomic_DNA"/>
</dbReference>
<keyword evidence="2" id="KW-0812">Transmembrane</keyword>
<proteinExistence type="predicted"/>
<evidence type="ECO:0000313" key="3">
    <source>
        <dbReference type="EMBL" id="RUS31161.1"/>
    </source>
</evidence>
<reference evidence="3 4" key="1">
    <citation type="journal article" date="2018" name="New Phytol.">
        <title>Phylogenomics of Endogonaceae and evolution of mycorrhizas within Mucoromycota.</title>
        <authorList>
            <person name="Chang Y."/>
            <person name="Desiro A."/>
            <person name="Na H."/>
            <person name="Sandor L."/>
            <person name="Lipzen A."/>
            <person name="Clum A."/>
            <person name="Barry K."/>
            <person name="Grigoriev I.V."/>
            <person name="Martin F.M."/>
            <person name="Stajich J.E."/>
            <person name="Smith M.E."/>
            <person name="Bonito G."/>
            <person name="Spatafora J.W."/>
        </authorList>
    </citation>
    <scope>NUCLEOTIDE SEQUENCE [LARGE SCALE GENOMIC DNA]</scope>
    <source>
        <strain evidence="3 4">AD002</strain>
    </source>
</reference>
<dbReference type="AlphaFoldDB" id="A0A433QN06"/>
<comment type="caution">
    <text evidence="3">The sequence shown here is derived from an EMBL/GenBank/DDBJ whole genome shotgun (WGS) entry which is preliminary data.</text>
</comment>
<keyword evidence="2" id="KW-0472">Membrane</keyword>